<dbReference type="Gene3D" id="2.60.120.10">
    <property type="entry name" value="Jelly Rolls"/>
    <property type="match status" value="1"/>
</dbReference>
<gene>
    <name evidence="7" type="primary">ripA_1</name>
    <name evidence="6" type="ORF">AL536_11195</name>
    <name evidence="7" type="ORF">NCTC11327_00970</name>
</gene>
<evidence type="ECO:0000256" key="1">
    <source>
        <dbReference type="ARBA" id="ARBA00022491"/>
    </source>
</evidence>
<name>A0AAX2LMB0_VIBFL</name>
<evidence type="ECO:0000256" key="3">
    <source>
        <dbReference type="ARBA" id="ARBA00023125"/>
    </source>
</evidence>
<reference evidence="6" key="2">
    <citation type="submission" date="2018-01" db="EMBL/GenBank/DDBJ databases">
        <title>FDA dAtabase for Regulatory Grade micrObial Sequences (FDA-ARGOS): Supporting development and validation of Infectious Disease Dx tests.</title>
        <authorList>
            <person name="Hoffmann M."/>
            <person name="Allard M."/>
            <person name="Evans P."/>
            <person name="Brown E."/>
            <person name="Tallon L."/>
            <person name="Sadzewicz L."/>
            <person name="Sengamalay N."/>
            <person name="Ott S."/>
            <person name="Godinez A."/>
            <person name="Nagaraj S."/>
            <person name="Vyas G."/>
            <person name="Aluvathingal J."/>
            <person name="Nadendla S."/>
            <person name="Geyer C."/>
            <person name="Sichtig H."/>
        </authorList>
    </citation>
    <scope>NUCLEOTIDE SEQUENCE</scope>
    <source>
        <strain evidence="6">ATCC 33809</strain>
    </source>
</reference>
<evidence type="ECO:0000313" key="8">
    <source>
        <dbReference type="Proteomes" id="UP000057088"/>
    </source>
</evidence>
<evidence type="ECO:0000259" key="5">
    <source>
        <dbReference type="PROSITE" id="PS01124"/>
    </source>
</evidence>
<sequence>MKTPAQIQREQDYSITRLHPAGRKVTRHVHGEGQLAYVVKGTMWLRVESGWWLATPHCALWVAPDIEHEARYSEDSEVLTLYLKESADLIERDISLIHCTSLMSELIREYAQTNTQLKSMNQPENDLIRALILRYLNKDTIYKDLHLPSGSDARLKAVTEKMQSAPGEDHTLKELASRAGLSERTLARLFEKETGMKFTRWKELLRINVAIEMLISGRSITAVAFDVGYQSTSSFTTAFTRIKGTSPKQYIKKLLQK</sequence>
<dbReference type="SUPFAM" id="SSF46689">
    <property type="entry name" value="Homeodomain-like"/>
    <property type="match status" value="1"/>
</dbReference>
<dbReference type="GeneID" id="29386300"/>
<dbReference type="PANTHER" id="PTHR11019:SF199">
    <property type="entry name" value="HTH-TYPE TRANSCRIPTIONAL REGULATOR NIMR"/>
    <property type="match status" value="1"/>
</dbReference>
<accession>A0AAX2LMB0</accession>
<evidence type="ECO:0000313" key="7">
    <source>
        <dbReference type="EMBL" id="SUP22213.1"/>
    </source>
</evidence>
<keyword evidence="8" id="KW-1185">Reference proteome</keyword>
<dbReference type="Pfam" id="PF02311">
    <property type="entry name" value="AraC_binding"/>
    <property type="match status" value="1"/>
</dbReference>
<dbReference type="FunFam" id="1.10.10.60:FF:000132">
    <property type="entry name" value="AraC family transcriptional regulator"/>
    <property type="match status" value="1"/>
</dbReference>
<proteinExistence type="predicted"/>
<dbReference type="InterPro" id="IPR009057">
    <property type="entry name" value="Homeodomain-like_sf"/>
</dbReference>
<keyword evidence="1" id="KW-0678">Repressor</keyword>
<dbReference type="SUPFAM" id="SSF51182">
    <property type="entry name" value="RmlC-like cupins"/>
    <property type="match status" value="1"/>
</dbReference>
<dbReference type="EMBL" id="CP014035">
    <property type="protein sequence ID" value="AMF94058.1"/>
    <property type="molecule type" value="Genomic_DNA"/>
</dbReference>
<dbReference type="InterPro" id="IPR011051">
    <property type="entry name" value="RmlC_Cupin_sf"/>
</dbReference>
<keyword evidence="2" id="KW-0805">Transcription regulation</keyword>
<dbReference type="CDD" id="cd06124">
    <property type="entry name" value="cupin_NimR-like_N"/>
    <property type="match status" value="1"/>
</dbReference>
<dbReference type="InterPro" id="IPR003313">
    <property type="entry name" value="AraC-bd"/>
</dbReference>
<keyword evidence="3" id="KW-0238">DNA-binding</keyword>
<dbReference type="GO" id="GO:0003700">
    <property type="term" value="F:DNA-binding transcription factor activity"/>
    <property type="evidence" value="ECO:0007669"/>
    <property type="project" value="InterPro"/>
</dbReference>
<organism evidence="7 9">
    <name type="scientific">Vibrio fluvialis</name>
    <dbReference type="NCBI Taxonomy" id="676"/>
    <lineage>
        <taxon>Bacteria</taxon>
        <taxon>Pseudomonadati</taxon>
        <taxon>Pseudomonadota</taxon>
        <taxon>Gammaproteobacteria</taxon>
        <taxon>Vibrionales</taxon>
        <taxon>Vibrionaceae</taxon>
        <taxon>Vibrio</taxon>
    </lineage>
</organism>
<dbReference type="PROSITE" id="PS00041">
    <property type="entry name" value="HTH_ARAC_FAMILY_1"/>
    <property type="match status" value="1"/>
</dbReference>
<reference evidence="7 9" key="3">
    <citation type="submission" date="2018-06" db="EMBL/GenBank/DDBJ databases">
        <authorList>
            <consortium name="Pathogen Informatics"/>
            <person name="Doyle S."/>
        </authorList>
    </citation>
    <scope>NUCLEOTIDE SEQUENCE [LARGE SCALE GENOMIC DNA]</scope>
    <source>
        <strain evidence="7 9">NCTC11327</strain>
    </source>
</reference>
<dbReference type="InterPro" id="IPR014710">
    <property type="entry name" value="RmlC-like_jellyroll"/>
</dbReference>
<feature type="domain" description="HTH araC/xylS-type" evidence="5">
    <location>
        <begin position="156"/>
        <end position="253"/>
    </location>
</feature>
<dbReference type="Proteomes" id="UP000254626">
    <property type="component" value="Unassembled WGS sequence"/>
</dbReference>
<dbReference type="InterPro" id="IPR018062">
    <property type="entry name" value="HTH_AraC-typ_CS"/>
</dbReference>
<dbReference type="Pfam" id="PF12833">
    <property type="entry name" value="HTH_18"/>
    <property type="match status" value="1"/>
</dbReference>
<dbReference type="Gene3D" id="1.10.10.60">
    <property type="entry name" value="Homeodomain-like"/>
    <property type="match status" value="1"/>
</dbReference>
<dbReference type="Proteomes" id="UP000057088">
    <property type="component" value="Chromosome 2"/>
</dbReference>
<dbReference type="InterPro" id="IPR018060">
    <property type="entry name" value="HTH_AraC"/>
</dbReference>
<dbReference type="PROSITE" id="PS01124">
    <property type="entry name" value="HTH_ARAC_FAMILY_2"/>
    <property type="match status" value="1"/>
</dbReference>
<evidence type="ECO:0000313" key="6">
    <source>
        <dbReference type="EMBL" id="AMF94058.1"/>
    </source>
</evidence>
<evidence type="ECO:0000256" key="4">
    <source>
        <dbReference type="ARBA" id="ARBA00023163"/>
    </source>
</evidence>
<evidence type="ECO:0000256" key="2">
    <source>
        <dbReference type="ARBA" id="ARBA00023015"/>
    </source>
</evidence>
<protein>
    <submittedName>
        <fullName evidence="7">AraC family transcriptional regulator</fullName>
    </submittedName>
</protein>
<dbReference type="RefSeq" id="WP_061056329.1">
    <property type="nucleotide sequence ID" value="NZ_CABLBX010000001.1"/>
</dbReference>
<dbReference type="GO" id="GO:0043565">
    <property type="term" value="F:sequence-specific DNA binding"/>
    <property type="evidence" value="ECO:0007669"/>
    <property type="project" value="InterPro"/>
</dbReference>
<reference evidence="8" key="1">
    <citation type="submission" date="2015-12" db="EMBL/GenBank/DDBJ databases">
        <title>FDA dAtabase for Regulatory Grade micrObial Sequences (FDA-ARGOS): Supporting development and validation of Infectious Disease Dx tests.</title>
        <authorList>
            <person name="Hoffmann M."/>
            <person name="Allard M."/>
            <person name="Evans P."/>
            <person name="Brown E."/>
            <person name="Tallon L.J."/>
            <person name="Sadzewicz L."/>
            <person name="Sengamalay N."/>
            <person name="Ott S."/>
            <person name="Godinez A."/>
            <person name="Nagaraj S."/>
            <person name="Vyas G."/>
            <person name="Aluvathingal J."/>
            <person name="Nadendla S."/>
            <person name="Geyer C."/>
            <person name="Sichtig H."/>
        </authorList>
    </citation>
    <scope>NUCLEOTIDE SEQUENCE [LARGE SCALE GENOMIC DNA]</scope>
    <source>
        <strain evidence="8">ATCC 33809</strain>
    </source>
</reference>
<dbReference type="KEGG" id="vfl:AL536_11195"/>
<dbReference type="PANTHER" id="PTHR11019">
    <property type="entry name" value="HTH-TYPE TRANSCRIPTIONAL REGULATOR NIMR"/>
    <property type="match status" value="1"/>
</dbReference>
<keyword evidence="4" id="KW-0804">Transcription</keyword>
<dbReference type="SMART" id="SM00342">
    <property type="entry name" value="HTH_ARAC"/>
    <property type="match status" value="1"/>
</dbReference>
<dbReference type="AlphaFoldDB" id="A0AAX2LMB0"/>
<evidence type="ECO:0000313" key="9">
    <source>
        <dbReference type="Proteomes" id="UP000254626"/>
    </source>
</evidence>
<dbReference type="EMBL" id="UHIP01000001">
    <property type="protein sequence ID" value="SUP22213.1"/>
    <property type="molecule type" value="Genomic_DNA"/>
</dbReference>